<keyword evidence="2" id="KW-0813">Transport</keyword>
<dbReference type="Gene3D" id="3.40.50.300">
    <property type="entry name" value="P-loop containing nucleotide triphosphate hydrolases"/>
    <property type="match status" value="1"/>
</dbReference>
<dbReference type="Pfam" id="PF00005">
    <property type="entry name" value="ABC_tran"/>
    <property type="match status" value="1"/>
</dbReference>
<dbReference type="PROSITE" id="PS00211">
    <property type="entry name" value="ABC_TRANSPORTER_1"/>
    <property type="match status" value="1"/>
</dbReference>
<dbReference type="PROSITE" id="PS50893">
    <property type="entry name" value="ABC_TRANSPORTER_2"/>
    <property type="match status" value="1"/>
</dbReference>
<reference evidence="7" key="2">
    <citation type="submission" date="2021-04" db="EMBL/GenBank/DDBJ databases">
        <authorList>
            <person name="Gilroy R."/>
        </authorList>
    </citation>
    <scope>NUCLEOTIDE SEQUENCE</scope>
    <source>
        <strain evidence="7">ChiBcec1-1093</strain>
    </source>
</reference>
<evidence type="ECO:0000313" key="7">
    <source>
        <dbReference type="EMBL" id="HIZ79013.1"/>
    </source>
</evidence>
<dbReference type="AlphaFoldDB" id="A0A9D2K612"/>
<evidence type="ECO:0000256" key="1">
    <source>
        <dbReference type="ARBA" id="ARBA00005417"/>
    </source>
</evidence>
<accession>A0A9D2K612</accession>
<feature type="domain" description="ABC transporter" evidence="6">
    <location>
        <begin position="7"/>
        <end position="235"/>
    </location>
</feature>
<comment type="caution">
    <text evidence="7">The sequence shown here is derived from an EMBL/GenBank/DDBJ whole genome shotgun (WGS) entry which is preliminary data.</text>
</comment>
<dbReference type="PANTHER" id="PTHR43335">
    <property type="entry name" value="ABC TRANSPORTER, ATP-BINDING PROTEIN"/>
    <property type="match status" value="1"/>
</dbReference>
<evidence type="ECO:0000256" key="3">
    <source>
        <dbReference type="ARBA" id="ARBA00022741"/>
    </source>
</evidence>
<dbReference type="EMBL" id="DXBC01000066">
    <property type="protein sequence ID" value="HIZ79013.1"/>
    <property type="molecule type" value="Genomic_DNA"/>
</dbReference>
<sequence>MKPVNIIETKALTKCYHGIPAVNKISLQVPEGSVYGFLGPNGAGKSTAMKLLLGLAKKDSGSIRLFGEELTPSSRISILKQTGSLIESPSYYGNLTGYENLQITCMLKGLPESEILKALKTVRMEGQMNKKAAQYSLGMKQRLAIANALLGSPRLLLLDEPTNGLDPAGIHEMRELIRSLPKAAGMTVLISSHLLPEMEQMADHVGILSRGSLVFQGPLSALQKKAGQRLIIRTGDDRRVLELFSGGNGPGGIPASSPDSGPGSSIPGLPPSISALRPALTEKGLAFPLLSDRETGLLTACLVNMEIPIYRVQEEVQSLETIYLDMVKEAGL</sequence>
<comment type="similarity">
    <text evidence="1">Belongs to the ABC transporter superfamily.</text>
</comment>
<protein>
    <submittedName>
        <fullName evidence="7">ATP-binding cassette domain-containing protein</fullName>
    </submittedName>
</protein>
<organism evidence="7 8">
    <name type="scientific">Candidatus Lachnoclostridium stercorigallinarum</name>
    <dbReference type="NCBI Taxonomy" id="2838634"/>
    <lineage>
        <taxon>Bacteria</taxon>
        <taxon>Bacillati</taxon>
        <taxon>Bacillota</taxon>
        <taxon>Clostridia</taxon>
        <taxon>Lachnospirales</taxon>
        <taxon>Lachnospiraceae</taxon>
    </lineage>
</organism>
<evidence type="ECO:0000256" key="2">
    <source>
        <dbReference type="ARBA" id="ARBA00022448"/>
    </source>
</evidence>
<dbReference type="InterPro" id="IPR017871">
    <property type="entry name" value="ABC_transporter-like_CS"/>
</dbReference>
<dbReference type="InterPro" id="IPR003439">
    <property type="entry name" value="ABC_transporter-like_ATP-bd"/>
</dbReference>
<keyword evidence="3" id="KW-0547">Nucleotide-binding</keyword>
<evidence type="ECO:0000259" key="6">
    <source>
        <dbReference type="PROSITE" id="PS50893"/>
    </source>
</evidence>
<feature type="region of interest" description="Disordered" evidence="5">
    <location>
        <begin position="247"/>
        <end position="269"/>
    </location>
</feature>
<evidence type="ECO:0000256" key="4">
    <source>
        <dbReference type="ARBA" id="ARBA00022840"/>
    </source>
</evidence>
<dbReference type="InterPro" id="IPR003593">
    <property type="entry name" value="AAA+_ATPase"/>
</dbReference>
<dbReference type="Proteomes" id="UP000824101">
    <property type="component" value="Unassembled WGS sequence"/>
</dbReference>
<dbReference type="SUPFAM" id="SSF52540">
    <property type="entry name" value="P-loop containing nucleoside triphosphate hydrolases"/>
    <property type="match status" value="1"/>
</dbReference>
<reference evidence="7" key="1">
    <citation type="journal article" date="2021" name="PeerJ">
        <title>Extensive microbial diversity within the chicken gut microbiome revealed by metagenomics and culture.</title>
        <authorList>
            <person name="Gilroy R."/>
            <person name="Ravi A."/>
            <person name="Getino M."/>
            <person name="Pursley I."/>
            <person name="Horton D.L."/>
            <person name="Alikhan N.F."/>
            <person name="Baker D."/>
            <person name="Gharbi K."/>
            <person name="Hall N."/>
            <person name="Watson M."/>
            <person name="Adriaenssens E.M."/>
            <person name="Foster-Nyarko E."/>
            <person name="Jarju S."/>
            <person name="Secka A."/>
            <person name="Antonio M."/>
            <person name="Oren A."/>
            <person name="Chaudhuri R.R."/>
            <person name="La Ragione R."/>
            <person name="Hildebrand F."/>
            <person name="Pallen M.J."/>
        </authorList>
    </citation>
    <scope>NUCLEOTIDE SEQUENCE</scope>
    <source>
        <strain evidence="7">ChiBcec1-1093</strain>
    </source>
</reference>
<feature type="compositionally biased region" description="Low complexity" evidence="5">
    <location>
        <begin position="253"/>
        <end position="269"/>
    </location>
</feature>
<dbReference type="InterPro" id="IPR027417">
    <property type="entry name" value="P-loop_NTPase"/>
</dbReference>
<dbReference type="GO" id="GO:0005524">
    <property type="term" value="F:ATP binding"/>
    <property type="evidence" value="ECO:0007669"/>
    <property type="project" value="UniProtKB-KW"/>
</dbReference>
<dbReference type="GO" id="GO:0016887">
    <property type="term" value="F:ATP hydrolysis activity"/>
    <property type="evidence" value="ECO:0007669"/>
    <property type="project" value="InterPro"/>
</dbReference>
<evidence type="ECO:0000313" key="8">
    <source>
        <dbReference type="Proteomes" id="UP000824101"/>
    </source>
</evidence>
<keyword evidence="4 7" id="KW-0067">ATP-binding</keyword>
<dbReference type="PANTHER" id="PTHR43335:SF4">
    <property type="entry name" value="ABC TRANSPORTER, ATP-BINDING PROTEIN"/>
    <property type="match status" value="1"/>
</dbReference>
<evidence type="ECO:0000256" key="5">
    <source>
        <dbReference type="SAM" id="MobiDB-lite"/>
    </source>
</evidence>
<dbReference type="SMART" id="SM00382">
    <property type="entry name" value="AAA"/>
    <property type="match status" value="1"/>
</dbReference>
<gene>
    <name evidence="7" type="ORF">IAA17_04435</name>
</gene>
<proteinExistence type="inferred from homology"/>
<name>A0A9D2K612_9FIRM</name>